<reference evidence="1" key="1">
    <citation type="submission" date="2021-01" db="EMBL/GenBank/DDBJ databases">
        <authorList>
            <consortium name="Genoscope - CEA"/>
            <person name="William W."/>
        </authorList>
    </citation>
    <scope>NUCLEOTIDE SEQUENCE</scope>
</reference>
<accession>A0A8S1QFL0</accession>
<organism evidence="1 2">
    <name type="scientific">Paramecium primaurelia</name>
    <dbReference type="NCBI Taxonomy" id="5886"/>
    <lineage>
        <taxon>Eukaryota</taxon>
        <taxon>Sar</taxon>
        <taxon>Alveolata</taxon>
        <taxon>Ciliophora</taxon>
        <taxon>Intramacronucleata</taxon>
        <taxon>Oligohymenophorea</taxon>
        <taxon>Peniculida</taxon>
        <taxon>Parameciidae</taxon>
        <taxon>Paramecium</taxon>
    </lineage>
</organism>
<gene>
    <name evidence="1" type="ORF">PPRIM_AZ9-3.1.T1550119</name>
</gene>
<dbReference type="Proteomes" id="UP000688137">
    <property type="component" value="Unassembled WGS sequence"/>
</dbReference>
<name>A0A8S1QFL0_PARPR</name>
<protein>
    <submittedName>
        <fullName evidence="1">Uncharacterized protein</fullName>
    </submittedName>
</protein>
<evidence type="ECO:0000313" key="2">
    <source>
        <dbReference type="Proteomes" id="UP000688137"/>
    </source>
</evidence>
<proteinExistence type="predicted"/>
<dbReference type="EMBL" id="CAJJDM010000160">
    <property type="protein sequence ID" value="CAD8113557.1"/>
    <property type="molecule type" value="Genomic_DNA"/>
</dbReference>
<comment type="caution">
    <text evidence="1">The sequence shown here is derived from an EMBL/GenBank/DDBJ whole genome shotgun (WGS) entry which is preliminary data.</text>
</comment>
<keyword evidence="2" id="KW-1185">Reference proteome</keyword>
<sequence>MDQNQPFILKKETFKFKFYNTLEKYYYIKTIYSFRYFYLLKFGGIEKIIEFDEIELTRIHLGQSLVIVKSLDQKVQQLQLLKIEHEYLDWNKIWLKFNDQNETFNCKYSKINNPIHFTGYQCLNNEINSLKKILIIIKYFFDNCFDNIILTQLKDDITKIFLSQQQTKYNKQLDQLIKEINNFLKNIYMIKRNKSFLFYEYADKINERRHEGKVGYSNDIIIYVNDIKNGKKFHLMYLNQNIVNIQGILSIVKHLNNCKGYQKIQYDVDKTIIAIEQIQYCIYQIQKFN</sequence>
<dbReference type="AlphaFoldDB" id="A0A8S1QFL0"/>
<evidence type="ECO:0000313" key="1">
    <source>
        <dbReference type="EMBL" id="CAD8113557.1"/>
    </source>
</evidence>